<evidence type="ECO:0000313" key="9">
    <source>
        <dbReference type="Proteomes" id="UP000316425"/>
    </source>
</evidence>
<evidence type="ECO:0000256" key="1">
    <source>
        <dbReference type="ARBA" id="ARBA00005952"/>
    </source>
</evidence>
<accession>A0A556PU03</accession>
<dbReference type="GO" id="GO:0005829">
    <property type="term" value="C:cytosol"/>
    <property type="evidence" value="ECO:0007669"/>
    <property type="project" value="TreeGrafter"/>
</dbReference>
<dbReference type="AlphaFoldDB" id="A0A556PU03"/>
<dbReference type="CDD" id="cd00619">
    <property type="entry name" value="Terminator_NusB"/>
    <property type="match status" value="1"/>
</dbReference>
<keyword evidence="9" id="KW-1185">Reference proteome</keyword>
<dbReference type="GO" id="GO:0003723">
    <property type="term" value="F:RNA binding"/>
    <property type="evidence" value="ECO:0007669"/>
    <property type="project" value="UniProtKB-UniRule"/>
</dbReference>
<dbReference type="PANTHER" id="PTHR11078:SF3">
    <property type="entry name" value="ANTITERMINATION NUSB DOMAIN-CONTAINING PROTEIN"/>
    <property type="match status" value="1"/>
</dbReference>
<evidence type="ECO:0000256" key="2">
    <source>
        <dbReference type="ARBA" id="ARBA00022814"/>
    </source>
</evidence>
<dbReference type="PANTHER" id="PTHR11078">
    <property type="entry name" value="N UTILIZATION SUBSTANCE PROTEIN B-RELATED"/>
    <property type="match status" value="1"/>
</dbReference>
<reference evidence="8 9" key="1">
    <citation type="submission" date="2019-07" db="EMBL/GenBank/DDBJ databases">
        <title>Allobacillus sp. nov. SKP isolated from shrimp paste of Euphausiacea.</title>
        <authorList>
            <person name="Kanchanasin P."/>
            <person name="Tanasupawat S."/>
            <person name="Shi W."/>
            <person name="Wu L."/>
            <person name="Ma J."/>
        </authorList>
    </citation>
    <scope>NUCLEOTIDE SEQUENCE [LARGE SCALE GENOMIC DNA]</scope>
    <source>
        <strain evidence="8 9">SKP4-8</strain>
    </source>
</reference>
<keyword evidence="3 6" id="KW-0694">RNA-binding</keyword>
<dbReference type="InterPro" id="IPR006027">
    <property type="entry name" value="NusB_RsmB_TIM44"/>
</dbReference>
<dbReference type="NCBIfam" id="TIGR01951">
    <property type="entry name" value="nusB"/>
    <property type="match status" value="1"/>
</dbReference>
<dbReference type="GO" id="GO:0006353">
    <property type="term" value="P:DNA-templated transcription termination"/>
    <property type="evidence" value="ECO:0007669"/>
    <property type="project" value="UniProtKB-UniRule"/>
</dbReference>
<dbReference type="SUPFAM" id="SSF48013">
    <property type="entry name" value="NusB-like"/>
    <property type="match status" value="1"/>
</dbReference>
<dbReference type="Pfam" id="PF01029">
    <property type="entry name" value="NusB"/>
    <property type="match status" value="1"/>
</dbReference>
<feature type="domain" description="NusB/RsmB/TIM44" evidence="7">
    <location>
        <begin position="5"/>
        <end position="124"/>
    </location>
</feature>
<evidence type="ECO:0000256" key="3">
    <source>
        <dbReference type="ARBA" id="ARBA00022884"/>
    </source>
</evidence>
<comment type="caution">
    <text evidence="8">The sequence shown here is derived from an EMBL/GenBank/DDBJ whole genome shotgun (WGS) entry which is preliminary data.</text>
</comment>
<dbReference type="OrthoDB" id="9811381at2"/>
<comment type="similarity">
    <text evidence="1 6">Belongs to the NusB family.</text>
</comment>
<protein>
    <recommendedName>
        <fullName evidence="6">Transcription antitermination protein NusB</fullName>
    </recommendedName>
    <alternativeName>
        <fullName evidence="6">Antitermination factor NusB</fullName>
    </alternativeName>
</protein>
<keyword evidence="5 6" id="KW-0804">Transcription</keyword>
<dbReference type="InterPro" id="IPR011605">
    <property type="entry name" value="NusB_fam"/>
</dbReference>
<dbReference type="GO" id="GO:0031564">
    <property type="term" value="P:transcription antitermination"/>
    <property type="evidence" value="ECO:0007669"/>
    <property type="project" value="UniProtKB-KW"/>
</dbReference>
<dbReference type="Proteomes" id="UP000316425">
    <property type="component" value="Unassembled WGS sequence"/>
</dbReference>
<keyword evidence="4 6" id="KW-0805">Transcription regulation</keyword>
<keyword evidence="2 6" id="KW-0889">Transcription antitermination</keyword>
<dbReference type="HAMAP" id="MF_00073">
    <property type="entry name" value="NusB"/>
    <property type="match status" value="1"/>
</dbReference>
<comment type="function">
    <text evidence="6">Involved in transcription antitermination. Required for transcription of ribosomal RNA (rRNA) genes. Binds specifically to the boxA antiterminator sequence of the ribosomal RNA (rrn) operons.</text>
</comment>
<evidence type="ECO:0000259" key="7">
    <source>
        <dbReference type="Pfam" id="PF01029"/>
    </source>
</evidence>
<evidence type="ECO:0000256" key="6">
    <source>
        <dbReference type="HAMAP-Rule" id="MF_00073"/>
    </source>
</evidence>
<dbReference type="RefSeq" id="WP_144087621.1">
    <property type="nucleotide sequence ID" value="NZ_VMHE01000001.1"/>
</dbReference>
<proteinExistence type="inferred from homology"/>
<dbReference type="InterPro" id="IPR035926">
    <property type="entry name" value="NusB-like_sf"/>
</dbReference>
<organism evidence="8 9">
    <name type="scientific">Allobacillus salarius</name>
    <dbReference type="NCBI Taxonomy" id="1955272"/>
    <lineage>
        <taxon>Bacteria</taxon>
        <taxon>Bacillati</taxon>
        <taxon>Bacillota</taxon>
        <taxon>Bacilli</taxon>
        <taxon>Bacillales</taxon>
        <taxon>Bacillaceae</taxon>
        <taxon>Allobacillus</taxon>
    </lineage>
</organism>
<evidence type="ECO:0000313" key="8">
    <source>
        <dbReference type="EMBL" id="TSJ67861.1"/>
    </source>
</evidence>
<name>A0A556PU03_9BACI</name>
<evidence type="ECO:0000256" key="5">
    <source>
        <dbReference type="ARBA" id="ARBA00023163"/>
    </source>
</evidence>
<dbReference type="Gene3D" id="1.10.940.10">
    <property type="entry name" value="NusB-like"/>
    <property type="match status" value="1"/>
</dbReference>
<evidence type="ECO:0000256" key="4">
    <source>
        <dbReference type="ARBA" id="ARBA00023015"/>
    </source>
</evidence>
<dbReference type="EMBL" id="VMHE01000001">
    <property type="protein sequence ID" value="TSJ67861.1"/>
    <property type="molecule type" value="Genomic_DNA"/>
</dbReference>
<sequence length="126" mass="14657">MSRKHAREKAFQALYQLDINETVNYKDLFRAIEEEVDSYAHELIEGVFTHQQKIDTAISEKLEKWSFNRIGTVEKTVLRIAVYEILYIDDVPVKVSINEAVDLAKRFNEEQSGKFINGILSKFTTK</sequence>
<gene>
    <name evidence="6 8" type="primary">nusB</name>
    <name evidence="8" type="ORF">FPQ13_00910</name>
</gene>